<proteinExistence type="predicted"/>
<name>A0A7W9IM82_9ACTN</name>
<dbReference type="AlphaFoldDB" id="A0A7W9IM82"/>
<keyword evidence="2" id="KW-1185">Reference proteome</keyword>
<evidence type="ECO:0000313" key="2">
    <source>
        <dbReference type="Proteomes" id="UP000540685"/>
    </source>
</evidence>
<dbReference type="EMBL" id="JACHMP010000001">
    <property type="protein sequence ID" value="MBB5823327.1"/>
    <property type="molecule type" value="Genomic_DNA"/>
</dbReference>
<sequence length="36" mass="3979">MSINVEDLQALQEIEPGANEALRLSHCKKHDGCTNN</sequence>
<comment type="caution">
    <text evidence="1">The sequence shown here is derived from an EMBL/GenBank/DDBJ whole genome shotgun (WGS) entry which is preliminary data.</text>
</comment>
<protein>
    <submittedName>
        <fullName evidence="1">Uncharacterized protein</fullName>
    </submittedName>
</protein>
<gene>
    <name evidence="1" type="ORF">F4562_006389</name>
</gene>
<evidence type="ECO:0000313" key="1">
    <source>
        <dbReference type="EMBL" id="MBB5823327.1"/>
    </source>
</evidence>
<reference evidence="1 2" key="1">
    <citation type="submission" date="2020-08" db="EMBL/GenBank/DDBJ databases">
        <title>Sequencing the genomes of 1000 actinobacteria strains.</title>
        <authorList>
            <person name="Klenk H.-P."/>
        </authorList>
    </citation>
    <scope>NUCLEOTIDE SEQUENCE [LARGE SCALE GENOMIC DNA]</scope>
    <source>
        <strain evidence="1 2">DSM 46887</strain>
    </source>
</reference>
<organism evidence="1 2">
    <name type="scientific">Streptosporangium becharense</name>
    <dbReference type="NCBI Taxonomy" id="1816182"/>
    <lineage>
        <taxon>Bacteria</taxon>
        <taxon>Bacillati</taxon>
        <taxon>Actinomycetota</taxon>
        <taxon>Actinomycetes</taxon>
        <taxon>Streptosporangiales</taxon>
        <taxon>Streptosporangiaceae</taxon>
        <taxon>Streptosporangium</taxon>
    </lineage>
</organism>
<dbReference type="Proteomes" id="UP000540685">
    <property type="component" value="Unassembled WGS sequence"/>
</dbReference>
<accession>A0A7W9IM82</accession>